<feature type="domain" description="Glucose-methanol-choline oxidoreductase N-terminal" evidence="5">
    <location>
        <begin position="287"/>
        <end position="301"/>
    </location>
</feature>
<keyword evidence="3" id="KW-0285">Flavoprotein</keyword>
<accession>A0A9P9W8Z3</accession>
<gene>
    <name evidence="6" type="ORF">JX265_013188</name>
</gene>
<dbReference type="PANTHER" id="PTHR11552:SF219">
    <property type="entry name" value="GLUCOSE-METHANOL-CHOLINE OXIDOREDUCTASE N-TERMINAL DOMAIN-CONTAINING PROTEIN"/>
    <property type="match status" value="1"/>
</dbReference>
<evidence type="ECO:0000259" key="5">
    <source>
        <dbReference type="PROSITE" id="PS00624"/>
    </source>
</evidence>
<dbReference type="InterPro" id="IPR012132">
    <property type="entry name" value="GMC_OxRdtase"/>
</dbReference>
<feature type="active site" description="Proton donor" evidence="2">
    <location>
        <position position="555"/>
    </location>
</feature>
<dbReference type="InterPro" id="IPR036188">
    <property type="entry name" value="FAD/NAD-bd_sf"/>
</dbReference>
<dbReference type="GO" id="GO:0050660">
    <property type="term" value="F:flavin adenine dinucleotide binding"/>
    <property type="evidence" value="ECO:0007669"/>
    <property type="project" value="InterPro"/>
</dbReference>
<dbReference type="Gene3D" id="3.30.560.10">
    <property type="entry name" value="Glucose Oxidase, domain 3"/>
    <property type="match status" value="1"/>
</dbReference>
<dbReference type="GO" id="GO:0016614">
    <property type="term" value="F:oxidoreductase activity, acting on CH-OH group of donors"/>
    <property type="evidence" value="ECO:0007669"/>
    <property type="project" value="InterPro"/>
</dbReference>
<keyword evidence="7" id="KW-1185">Reference proteome</keyword>
<proteinExistence type="inferred from homology"/>
<dbReference type="SUPFAM" id="SSF51905">
    <property type="entry name" value="FAD/NAD(P)-binding domain"/>
    <property type="match status" value="1"/>
</dbReference>
<feature type="binding site" evidence="3">
    <location>
        <position position="243"/>
    </location>
    <ligand>
        <name>FAD</name>
        <dbReference type="ChEBI" id="CHEBI:57692"/>
    </ligand>
</feature>
<evidence type="ECO:0000256" key="3">
    <source>
        <dbReference type="PIRSR" id="PIRSR000137-2"/>
    </source>
</evidence>
<evidence type="ECO:0000256" key="1">
    <source>
        <dbReference type="ARBA" id="ARBA00010790"/>
    </source>
</evidence>
<dbReference type="PANTHER" id="PTHR11552">
    <property type="entry name" value="GLUCOSE-METHANOL-CHOLINE GMC OXIDOREDUCTASE"/>
    <property type="match status" value="1"/>
</dbReference>
<comment type="similarity">
    <text evidence="1">Belongs to the GMC oxidoreductase family.</text>
</comment>
<feature type="compositionally biased region" description="Low complexity" evidence="4">
    <location>
        <begin position="516"/>
        <end position="528"/>
    </location>
</feature>
<dbReference type="InterPro" id="IPR007867">
    <property type="entry name" value="GMC_OxRtase_C"/>
</dbReference>
<dbReference type="AlphaFoldDB" id="A0A9P9W8Z3"/>
<comment type="cofactor">
    <cofactor evidence="3">
        <name>FAD</name>
        <dbReference type="ChEBI" id="CHEBI:57692"/>
    </cofactor>
</comment>
<evidence type="ECO:0000256" key="4">
    <source>
        <dbReference type="SAM" id="MobiDB-lite"/>
    </source>
</evidence>
<name>A0A9P9W8Z3_9PEZI</name>
<dbReference type="EMBL" id="JAFIMR010000064">
    <property type="protein sequence ID" value="KAI1851831.1"/>
    <property type="molecule type" value="Genomic_DNA"/>
</dbReference>
<feature type="region of interest" description="Disordered" evidence="4">
    <location>
        <begin position="511"/>
        <end position="532"/>
    </location>
</feature>
<reference evidence="6" key="1">
    <citation type="submission" date="2021-03" db="EMBL/GenBank/DDBJ databases">
        <title>Revisited historic fungal species revealed as producer of novel bioactive compounds through whole genome sequencing and comparative genomics.</title>
        <authorList>
            <person name="Vignolle G.A."/>
            <person name="Hochenegger N."/>
            <person name="Mach R.L."/>
            <person name="Mach-Aigner A.R."/>
            <person name="Javad Rahimi M."/>
            <person name="Salim K.A."/>
            <person name="Chan C.M."/>
            <person name="Lim L.B.L."/>
            <person name="Cai F."/>
            <person name="Druzhinina I.S."/>
            <person name="U'Ren J.M."/>
            <person name="Derntl C."/>
        </authorList>
    </citation>
    <scope>NUCLEOTIDE SEQUENCE</scope>
    <source>
        <strain evidence="6">TUCIM 5799</strain>
    </source>
</reference>
<organism evidence="6 7">
    <name type="scientific">Neoarthrinium moseri</name>
    <dbReference type="NCBI Taxonomy" id="1658444"/>
    <lineage>
        <taxon>Eukaryota</taxon>
        <taxon>Fungi</taxon>
        <taxon>Dikarya</taxon>
        <taxon>Ascomycota</taxon>
        <taxon>Pezizomycotina</taxon>
        <taxon>Sordariomycetes</taxon>
        <taxon>Xylariomycetidae</taxon>
        <taxon>Amphisphaeriales</taxon>
        <taxon>Apiosporaceae</taxon>
        <taxon>Neoarthrinium</taxon>
    </lineage>
</organism>
<dbReference type="InterPro" id="IPR000172">
    <property type="entry name" value="GMC_OxRdtase_N"/>
</dbReference>
<dbReference type="Pfam" id="PF05199">
    <property type="entry name" value="GMC_oxred_C"/>
    <property type="match status" value="1"/>
</dbReference>
<dbReference type="PIRSF" id="PIRSF000137">
    <property type="entry name" value="Alcohol_oxidase"/>
    <property type="match status" value="1"/>
</dbReference>
<sequence>MWSSFFYPQCSPTEVDGKAYDYIVVGGGTAGCVIASRLSENPDVTVLVLEKGGVRDNLVSRMPLFSQNFFAGDMLQIQSSQWTEPMTVAYSRKNQLWTAEGIGGASRINAMLWTRGSPGDFMSWYEMGLDDWAWDKVLPHFRKLENASPHSTSYSHGLNGPVELRQDTYPFLWTSYIEKAAHNLGLKTLKDLNDPATSTTGLFPLDTAINRHGERVSAYNAYLSKQVALQRRRHLTVCTGAVVTRLEVDGQQGLVQGVHFRPLQGPTMGSSADCFVKAKREVIVCCGAIGTPQVLMLSGIGPSEINRRGVPLIKELPAVGATLSDHYAIPIMLEVPKNETLRFLQSLWGLWHLLLWLLLRRGLMRTSSVVNAIFLRSDLIDEKTMEITAKNMDSSIDSGTSKPHEVPDVKIMLIPLNTLERDVPGRSLLSLYPTIVQPRGLGRVELVDQDPLSQPRITHPLLLDSHDFIVARRAIRFTMRLDEEFQNSGYPYTTSLVFAPGNRPELLREWEESGVTQNSTQSNTASSTMENKTWKNVTDDEIDDYMKRVAHTAFHFSCTCRMSRSIETGVVDQRLRVHGFKNLRLADASVFPKIPSGHTMAPVMMVAERCADFIKDAWKPTVD</sequence>
<dbReference type="SUPFAM" id="SSF54373">
    <property type="entry name" value="FAD-linked reductases, C-terminal domain"/>
    <property type="match status" value="1"/>
</dbReference>
<dbReference type="Gene3D" id="3.50.50.60">
    <property type="entry name" value="FAD/NAD(P)-binding domain"/>
    <property type="match status" value="1"/>
</dbReference>
<dbReference type="Proteomes" id="UP000829685">
    <property type="component" value="Unassembled WGS sequence"/>
</dbReference>
<protein>
    <recommendedName>
        <fullName evidence="5">Glucose-methanol-choline oxidoreductase N-terminal domain-containing protein</fullName>
    </recommendedName>
</protein>
<evidence type="ECO:0000256" key="2">
    <source>
        <dbReference type="PIRSR" id="PIRSR000137-1"/>
    </source>
</evidence>
<feature type="active site" description="Proton acceptor" evidence="2">
    <location>
        <position position="598"/>
    </location>
</feature>
<dbReference type="Pfam" id="PF00732">
    <property type="entry name" value="GMC_oxred_N"/>
    <property type="match status" value="1"/>
</dbReference>
<evidence type="ECO:0000313" key="6">
    <source>
        <dbReference type="EMBL" id="KAI1851831.1"/>
    </source>
</evidence>
<comment type="caution">
    <text evidence="6">The sequence shown here is derived from an EMBL/GenBank/DDBJ whole genome shotgun (WGS) entry which is preliminary data.</text>
</comment>
<evidence type="ECO:0000313" key="7">
    <source>
        <dbReference type="Proteomes" id="UP000829685"/>
    </source>
</evidence>
<dbReference type="PROSITE" id="PS00624">
    <property type="entry name" value="GMC_OXRED_2"/>
    <property type="match status" value="1"/>
</dbReference>
<keyword evidence="3" id="KW-0274">FAD</keyword>